<protein>
    <submittedName>
        <fullName evidence="1">Uncharacterized protein</fullName>
    </submittedName>
</protein>
<accession>A0A077NKB8</accession>
<gene>
    <name evidence="1" type="ORF">XBP1_3000005</name>
</gene>
<organism evidence="1">
    <name type="scientific">Xenorhabdus bovienii str. puntauvense</name>
    <dbReference type="NCBI Taxonomy" id="1398201"/>
    <lineage>
        <taxon>Bacteria</taxon>
        <taxon>Pseudomonadati</taxon>
        <taxon>Pseudomonadota</taxon>
        <taxon>Gammaproteobacteria</taxon>
        <taxon>Enterobacterales</taxon>
        <taxon>Morganellaceae</taxon>
        <taxon>Xenorhabdus</taxon>
    </lineage>
</organism>
<dbReference type="HOGENOM" id="CLU_2345957_0_0_6"/>
<comment type="caution">
    <text evidence="1">The sequence shown here is derived from an EMBL/GenBank/DDBJ whole genome shotgun (WGS) entry which is preliminary data.</text>
</comment>
<name>A0A077NKB8_XENBV</name>
<reference evidence="1" key="1">
    <citation type="submission" date="2013-07" db="EMBL/GenBank/DDBJ databases">
        <title>Sub-species coevolution in mutualistic symbiosis.</title>
        <authorList>
            <person name="Murfin K."/>
            <person name="Klassen J."/>
            <person name="Lee M."/>
            <person name="Forst S."/>
            <person name="Stock P."/>
            <person name="Goodrich-Blair H."/>
        </authorList>
    </citation>
    <scope>NUCLEOTIDE SEQUENCE [LARGE SCALE GENOMIC DNA]</scope>
    <source>
        <strain evidence="1">Puntauvense</strain>
    </source>
</reference>
<dbReference type="AlphaFoldDB" id="A0A077NKB8"/>
<dbReference type="Proteomes" id="UP000028511">
    <property type="component" value="Unassembled WGS sequence"/>
</dbReference>
<dbReference type="EMBL" id="CBSW010000225">
    <property type="protein sequence ID" value="CDG98345.1"/>
    <property type="molecule type" value="Genomic_DNA"/>
</dbReference>
<sequence>MLSISYVPAVLRMICVPCAVKSDSWFPDEAANLSAHCGHRFLALKSILIFNFPYLLETKPVVTSPKQPFMAPAALEAALLLSRLPTRQTEYFLLANS</sequence>
<proteinExistence type="predicted"/>
<evidence type="ECO:0000313" key="1">
    <source>
        <dbReference type="EMBL" id="CDG98345.1"/>
    </source>
</evidence>